<keyword evidence="3" id="KW-1185">Reference proteome</keyword>
<organism evidence="2 3">
    <name type="scientific">Flavimobilis rhizosphaerae</name>
    <dbReference type="NCBI Taxonomy" id="2775421"/>
    <lineage>
        <taxon>Bacteria</taxon>
        <taxon>Bacillati</taxon>
        <taxon>Actinomycetota</taxon>
        <taxon>Actinomycetes</taxon>
        <taxon>Micrococcales</taxon>
        <taxon>Jonesiaceae</taxon>
        <taxon>Flavimobilis</taxon>
    </lineage>
</organism>
<protein>
    <submittedName>
        <fullName evidence="2">Lrp/AsnC ligand binding domain-containing protein</fullName>
    </submittedName>
</protein>
<dbReference type="Pfam" id="PF01037">
    <property type="entry name" value="AsnC_trans_reg"/>
    <property type="match status" value="1"/>
</dbReference>
<dbReference type="InterPro" id="IPR011008">
    <property type="entry name" value="Dimeric_a/b-barrel"/>
</dbReference>
<evidence type="ECO:0000313" key="3">
    <source>
        <dbReference type="Proteomes" id="UP000642107"/>
    </source>
</evidence>
<gene>
    <name evidence="2" type="ORF">IGS67_12225</name>
</gene>
<dbReference type="InterPro" id="IPR019887">
    <property type="entry name" value="Tscrpt_reg_AsnC/Lrp_C"/>
</dbReference>
<evidence type="ECO:0000259" key="1">
    <source>
        <dbReference type="Pfam" id="PF01037"/>
    </source>
</evidence>
<dbReference type="RefSeq" id="WP_102508417.1">
    <property type="nucleotide sequence ID" value="NZ_JACZDF010000007.1"/>
</dbReference>
<reference evidence="2 3" key="1">
    <citation type="submission" date="2020-09" db="EMBL/GenBank/DDBJ databases">
        <title>Flavimobilis rhizosphaerae sp. nov., isolated from rhizosphere soil of Spartina alterniflora.</title>
        <authorList>
            <person name="Hanqin C."/>
        </authorList>
    </citation>
    <scope>NUCLEOTIDE SEQUENCE [LARGE SCALE GENOMIC DNA]</scope>
    <source>
        <strain evidence="2 3">GY 10621</strain>
    </source>
</reference>
<dbReference type="SUPFAM" id="SSF54909">
    <property type="entry name" value="Dimeric alpha+beta barrel"/>
    <property type="match status" value="1"/>
</dbReference>
<name>A0ABR9DSY9_9MICO</name>
<evidence type="ECO:0000313" key="2">
    <source>
        <dbReference type="EMBL" id="MBD9700245.1"/>
    </source>
</evidence>
<dbReference type="Gene3D" id="3.30.70.920">
    <property type="match status" value="1"/>
</dbReference>
<sequence length="93" mass="10067">MLTAIVMIDAIPARIPEVAETITAIRGVDEVYSVTGDNDLIAIVRVRNHDDLAGVIADGINKVDGVQRTQTHLAFRTYSSTELDRAFDLGLGD</sequence>
<dbReference type="PANTHER" id="PTHR30154">
    <property type="entry name" value="LEUCINE-RESPONSIVE REGULATORY PROTEIN"/>
    <property type="match status" value="1"/>
</dbReference>
<dbReference type="PANTHER" id="PTHR30154:SF34">
    <property type="entry name" value="TRANSCRIPTIONAL REGULATOR AZLB"/>
    <property type="match status" value="1"/>
</dbReference>
<accession>A0ABR9DSY9</accession>
<comment type="caution">
    <text evidence="2">The sequence shown here is derived from an EMBL/GenBank/DDBJ whole genome shotgun (WGS) entry which is preliminary data.</text>
</comment>
<feature type="domain" description="Transcription regulator AsnC/Lrp ligand binding" evidence="1">
    <location>
        <begin position="6"/>
        <end position="77"/>
    </location>
</feature>
<dbReference type="Proteomes" id="UP000642107">
    <property type="component" value="Unassembled WGS sequence"/>
</dbReference>
<proteinExistence type="predicted"/>
<dbReference type="EMBL" id="JACZDF010000007">
    <property type="protein sequence ID" value="MBD9700245.1"/>
    <property type="molecule type" value="Genomic_DNA"/>
</dbReference>